<evidence type="ECO:0000313" key="9">
    <source>
        <dbReference type="EMBL" id="PXA64777.1"/>
    </source>
</evidence>
<comment type="pathway">
    <text evidence="8">Porphyrin-containing compound metabolism; heme O biosynthesis; heme O from protoheme: step 1/1.</text>
</comment>
<name>A0A2V3DPU3_9MICC</name>
<accession>A0A2V3DPU3</accession>
<dbReference type="NCBIfam" id="NF003348">
    <property type="entry name" value="PRK04375.1-1"/>
    <property type="match status" value="1"/>
</dbReference>
<comment type="similarity">
    <text evidence="8">Belongs to the UbiA prenyltransferase family. Protoheme IX farnesyltransferase subfamily.</text>
</comment>
<feature type="transmembrane region" description="Helical" evidence="8">
    <location>
        <begin position="253"/>
        <end position="270"/>
    </location>
</feature>
<keyword evidence="8" id="KW-1003">Cell membrane</keyword>
<dbReference type="Gene3D" id="1.10.357.140">
    <property type="entry name" value="UbiA prenyltransferase"/>
    <property type="match status" value="1"/>
</dbReference>
<evidence type="ECO:0000256" key="3">
    <source>
        <dbReference type="ARBA" id="ARBA00022692"/>
    </source>
</evidence>
<keyword evidence="4 8" id="KW-1133">Transmembrane helix</keyword>
<feature type="transmembrane region" description="Helical" evidence="8">
    <location>
        <begin position="58"/>
        <end position="74"/>
    </location>
</feature>
<feature type="transmembrane region" description="Helical" evidence="8">
    <location>
        <begin position="308"/>
        <end position="326"/>
    </location>
</feature>
<comment type="subcellular location">
    <subcellularLocation>
        <location evidence="8">Cell membrane</location>
        <topology evidence="8">Multi-pass membrane protein</topology>
    </subcellularLocation>
    <subcellularLocation>
        <location evidence="1">Membrane</location>
        <topology evidence="1">Multi-pass membrane protein</topology>
    </subcellularLocation>
</comment>
<sequence>MAVRSFSDPGQPDHLDVSTIFDGTTHLDGKDSALAARATGSSWRASVLRYYSLTKPRVLYGNVLTAAAGFLFASPGALDWFLFLAVCIGTTLVIGSACVLNNVLDRDIDTLMARTKKRATVTGGVGARNALIYSALLGLGGMAVLVAWTNTLVVFVGLAGFLAYVVLYGMLSKRLSIHGTLVGSVSGAAPILGGYVGASNELDAGAALVFLILFFWQLPAFYSISIYRQQEYARAKVPVISVVRGIANTKVQILVYTAVFVAVSLLPQLFGYTGWFYTALMAVLGAGWLVLAVRGLRTTDNDRWARLMFRYSLIMMFAISALLTVGPRLP</sequence>
<comment type="catalytic activity">
    <reaction evidence="7 8">
        <text>heme b + (2E,6E)-farnesyl diphosphate + H2O = Fe(II)-heme o + diphosphate</text>
        <dbReference type="Rhea" id="RHEA:28070"/>
        <dbReference type="ChEBI" id="CHEBI:15377"/>
        <dbReference type="ChEBI" id="CHEBI:33019"/>
        <dbReference type="ChEBI" id="CHEBI:60344"/>
        <dbReference type="ChEBI" id="CHEBI:60530"/>
        <dbReference type="ChEBI" id="CHEBI:175763"/>
        <dbReference type="EC" id="2.5.1.141"/>
    </reaction>
</comment>
<dbReference type="InterPro" id="IPR030470">
    <property type="entry name" value="UbiA_prenylTrfase_CS"/>
</dbReference>
<dbReference type="HAMAP" id="MF_00154">
    <property type="entry name" value="CyoE_CtaB"/>
    <property type="match status" value="1"/>
</dbReference>
<dbReference type="CDD" id="cd13957">
    <property type="entry name" value="PT_UbiA_Cox10"/>
    <property type="match status" value="1"/>
</dbReference>
<dbReference type="NCBIfam" id="TIGR01473">
    <property type="entry name" value="cyoE_ctaB"/>
    <property type="match status" value="1"/>
</dbReference>
<dbReference type="GO" id="GO:0005886">
    <property type="term" value="C:plasma membrane"/>
    <property type="evidence" value="ECO:0007669"/>
    <property type="project" value="UniProtKB-SubCell"/>
</dbReference>
<evidence type="ECO:0000256" key="6">
    <source>
        <dbReference type="ARBA" id="ARBA00023136"/>
    </source>
</evidence>
<dbReference type="EC" id="2.5.1.141" evidence="8"/>
<keyword evidence="5 8" id="KW-0350">Heme biosynthesis</keyword>
<dbReference type="EMBL" id="QHLZ01000008">
    <property type="protein sequence ID" value="PXA64777.1"/>
    <property type="molecule type" value="Genomic_DNA"/>
</dbReference>
<feature type="transmembrane region" description="Helical" evidence="8">
    <location>
        <begin position="125"/>
        <end position="146"/>
    </location>
</feature>
<feature type="transmembrane region" description="Helical" evidence="8">
    <location>
        <begin position="204"/>
        <end position="224"/>
    </location>
</feature>
<comment type="function">
    <text evidence="8">Converts heme B (protoheme IX) to heme O by substitution of the vinyl group on carbon 2 of heme B porphyrin ring with a hydroxyethyl farnesyl side group.</text>
</comment>
<dbReference type="PROSITE" id="PS00943">
    <property type="entry name" value="UBIA"/>
    <property type="match status" value="1"/>
</dbReference>
<keyword evidence="2 8" id="KW-0808">Transferase</keyword>
<dbReference type="PANTHER" id="PTHR43448">
    <property type="entry name" value="PROTOHEME IX FARNESYLTRANSFERASE, MITOCHONDRIAL"/>
    <property type="match status" value="1"/>
</dbReference>
<feature type="transmembrane region" description="Helical" evidence="8">
    <location>
        <begin position="178"/>
        <end position="198"/>
    </location>
</feature>
<organism evidence="9 10">
    <name type="scientific">Arthrobacter psychrochitiniphilus</name>
    <dbReference type="NCBI Taxonomy" id="291045"/>
    <lineage>
        <taxon>Bacteria</taxon>
        <taxon>Bacillati</taxon>
        <taxon>Actinomycetota</taxon>
        <taxon>Actinomycetes</taxon>
        <taxon>Micrococcales</taxon>
        <taxon>Micrococcaceae</taxon>
        <taxon>Arthrobacter</taxon>
    </lineage>
</organism>
<feature type="transmembrane region" description="Helical" evidence="8">
    <location>
        <begin position="80"/>
        <end position="104"/>
    </location>
</feature>
<dbReference type="RefSeq" id="WP_110106805.1">
    <property type="nucleotide sequence ID" value="NZ_JACBZZ010000001.1"/>
</dbReference>
<keyword evidence="10" id="KW-1185">Reference proteome</keyword>
<dbReference type="OrthoDB" id="9814417at2"/>
<evidence type="ECO:0000313" key="10">
    <source>
        <dbReference type="Proteomes" id="UP000246303"/>
    </source>
</evidence>
<dbReference type="InterPro" id="IPR000537">
    <property type="entry name" value="UbiA_prenyltransferase"/>
</dbReference>
<dbReference type="UniPathway" id="UPA00834">
    <property type="reaction ID" value="UER00712"/>
</dbReference>
<evidence type="ECO:0000256" key="1">
    <source>
        <dbReference type="ARBA" id="ARBA00004141"/>
    </source>
</evidence>
<comment type="miscellaneous">
    <text evidence="8">Carbon 2 of the heme B porphyrin ring is defined according to the Fischer nomenclature.</text>
</comment>
<evidence type="ECO:0000256" key="7">
    <source>
        <dbReference type="ARBA" id="ARBA00047690"/>
    </source>
</evidence>
<dbReference type="PANTHER" id="PTHR43448:SF2">
    <property type="entry name" value="PROTOHEME IX FARNESYLTRANSFERASE, MITOCHONDRIAL"/>
    <property type="match status" value="1"/>
</dbReference>
<dbReference type="InterPro" id="IPR044878">
    <property type="entry name" value="UbiA_sf"/>
</dbReference>
<evidence type="ECO:0000256" key="8">
    <source>
        <dbReference type="HAMAP-Rule" id="MF_00154"/>
    </source>
</evidence>
<feature type="transmembrane region" description="Helical" evidence="8">
    <location>
        <begin position="276"/>
        <end position="296"/>
    </location>
</feature>
<feature type="transmembrane region" description="Helical" evidence="8">
    <location>
        <begin position="152"/>
        <end position="171"/>
    </location>
</feature>
<keyword evidence="3 8" id="KW-0812">Transmembrane</keyword>
<evidence type="ECO:0000256" key="4">
    <source>
        <dbReference type="ARBA" id="ARBA00022989"/>
    </source>
</evidence>
<evidence type="ECO:0000256" key="5">
    <source>
        <dbReference type="ARBA" id="ARBA00023133"/>
    </source>
</evidence>
<dbReference type="Pfam" id="PF01040">
    <property type="entry name" value="UbiA"/>
    <property type="match status" value="1"/>
</dbReference>
<dbReference type="InterPro" id="IPR006369">
    <property type="entry name" value="Protohaem_IX_farnesylTrfase"/>
</dbReference>
<comment type="caution">
    <text evidence="9">The sequence shown here is derived from an EMBL/GenBank/DDBJ whole genome shotgun (WGS) entry which is preliminary data.</text>
</comment>
<evidence type="ECO:0000256" key="2">
    <source>
        <dbReference type="ARBA" id="ARBA00022679"/>
    </source>
</evidence>
<protein>
    <recommendedName>
        <fullName evidence="8">Protoheme IX farnesyltransferase</fullName>
        <ecNumber evidence="8">2.5.1.141</ecNumber>
    </recommendedName>
    <alternativeName>
        <fullName evidence="8">Heme B farnesyltransferase</fullName>
    </alternativeName>
    <alternativeName>
        <fullName evidence="8">Heme O synthase</fullName>
    </alternativeName>
</protein>
<gene>
    <name evidence="8" type="primary">ctaB</name>
    <name evidence="9" type="ORF">CVS29_13245</name>
</gene>
<proteinExistence type="inferred from homology"/>
<reference evidence="9 10" key="1">
    <citation type="submission" date="2018-05" db="EMBL/GenBank/DDBJ databases">
        <title>Genetic diversity of glacier-inhabiting Cryobacterium bacteria in China and description of Cryobacterium mengkeensis sp. nov. and Arthrobacter glacialis sp. nov.</title>
        <authorList>
            <person name="Liu Q."/>
            <person name="Xin Y.-H."/>
        </authorList>
    </citation>
    <scope>NUCLEOTIDE SEQUENCE [LARGE SCALE GENOMIC DNA]</scope>
    <source>
        <strain evidence="9 10">GP3</strain>
    </source>
</reference>
<dbReference type="GO" id="GO:0048034">
    <property type="term" value="P:heme O biosynthetic process"/>
    <property type="evidence" value="ECO:0007669"/>
    <property type="project" value="UniProtKB-UniRule"/>
</dbReference>
<dbReference type="Proteomes" id="UP000246303">
    <property type="component" value="Unassembled WGS sequence"/>
</dbReference>
<dbReference type="AlphaFoldDB" id="A0A2V3DPU3"/>
<dbReference type="GO" id="GO:0008495">
    <property type="term" value="F:protoheme IX farnesyltransferase activity"/>
    <property type="evidence" value="ECO:0007669"/>
    <property type="project" value="UniProtKB-UniRule"/>
</dbReference>
<keyword evidence="6 8" id="KW-0472">Membrane</keyword>